<dbReference type="AlphaFoldDB" id="B6GWJ2"/>
<evidence type="ECO:0000313" key="4">
    <source>
        <dbReference type="Proteomes" id="UP000000724"/>
    </source>
</evidence>
<organism evidence="2 4">
    <name type="scientific">Penicillium rubens (strain ATCC 28089 / DSM 1075 / NRRL 1951 / Wisconsin 54-1255)</name>
    <name type="common">Penicillium chrysogenum</name>
    <dbReference type="NCBI Taxonomy" id="500485"/>
    <lineage>
        <taxon>Eukaryota</taxon>
        <taxon>Fungi</taxon>
        <taxon>Dikarya</taxon>
        <taxon>Ascomycota</taxon>
        <taxon>Pezizomycotina</taxon>
        <taxon>Eurotiomycetes</taxon>
        <taxon>Eurotiomycetidae</taxon>
        <taxon>Eurotiales</taxon>
        <taxon>Aspergillaceae</taxon>
        <taxon>Penicillium</taxon>
        <taxon>Penicillium chrysogenum species complex</taxon>
    </lineage>
</organism>
<evidence type="ECO:0000256" key="1">
    <source>
        <dbReference type="SAM" id="MobiDB-lite"/>
    </source>
</evidence>
<dbReference type="VEuPathDB" id="FungiDB:PCH_Pc08g00090"/>
<dbReference type="VEuPathDB" id="FungiDB:PCH_Pc24g00050"/>
<protein>
    <submittedName>
        <fullName evidence="2">Uncharacterized protein</fullName>
    </submittedName>
</protein>
<sequence length="178" mass="19776">MCLGTSIQSSRDDDDLSQRSRPRSQWLPLYTTPRKTSHPCFALPEEASLRQADRDLQEALNYTPSGGVCRLLSTNQAWSPMSKQDRRFARGKALTRPVGGLQPITTLFQIARVSPRRMPVSRCACVSKNSCTQGCPWLSLNEGDTTSTGNARPASGLECESDKNKSDGFYYPYPLILE</sequence>
<dbReference type="EMBL" id="AM920423">
    <property type="protein sequence ID" value="CAP79247.1"/>
    <property type="molecule type" value="Genomic_DNA"/>
</dbReference>
<keyword evidence="4" id="KW-1185">Reference proteome</keyword>
<dbReference type="Proteomes" id="UP000000724">
    <property type="component" value="Contig Pc00c08"/>
</dbReference>
<name>B6GWJ2_PENRW</name>
<dbReference type="HOGENOM" id="CLU_1511084_0_0_1"/>
<gene>
    <name evidence="2" type="ORF">Pc08g00090</name>
    <name evidence="3" type="ORF">Pc24g00050</name>
    <name evidence="2" type="ORF">PCH_Pc08g00090</name>
    <name evidence="3" type="ORF">PCH_Pc24g00050</name>
</gene>
<dbReference type="OrthoDB" id="4252936at2759"/>
<accession>B6GWJ2</accession>
<dbReference type="EMBL" id="AM920439">
    <property type="protein sequence ID" value="CAP86913.1"/>
    <property type="molecule type" value="Genomic_DNA"/>
</dbReference>
<dbReference type="Proteomes" id="UP000000724">
    <property type="component" value="Contig Pc00c24"/>
</dbReference>
<feature type="region of interest" description="Disordered" evidence="1">
    <location>
        <begin position="1"/>
        <end position="24"/>
    </location>
</feature>
<evidence type="ECO:0000313" key="3">
    <source>
        <dbReference type="EMBL" id="CAP86913.1"/>
    </source>
</evidence>
<evidence type="ECO:0000313" key="2">
    <source>
        <dbReference type="EMBL" id="CAP79247.1"/>
    </source>
</evidence>
<proteinExistence type="predicted"/>
<reference evidence="2 4" key="1">
    <citation type="journal article" date="2008" name="Nat. Biotechnol.">
        <title>Genome sequencing and analysis of the filamentous fungus Penicillium chrysogenum.</title>
        <authorList>
            <person name="van den Berg M.A."/>
            <person name="Albang R."/>
            <person name="Albermann K."/>
            <person name="Badger J.H."/>
            <person name="Daran J.-M."/>
            <person name="Driessen A.J.M."/>
            <person name="Garcia-Estrada C."/>
            <person name="Fedorova N.D."/>
            <person name="Harris D.M."/>
            <person name="Heijne W.H.M."/>
            <person name="Joardar V.S."/>
            <person name="Kiel J.A.K.W."/>
            <person name="Kovalchuk A."/>
            <person name="Martin J.F."/>
            <person name="Nierman W.C."/>
            <person name="Nijland J.G."/>
            <person name="Pronk J.T."/>
            <person name="Roubos J.A."/>
            <person name="van der Klei I.J."/>
            <person name="van Peij N.N.M.E."/>
            <person name="Veenhuis M."/>
            <person name="von Doehren H."/>
            <person name="Wagner C."/>
            <person name="Wortman J.R."/>
            <person name="Bovenberg R.A.L."/>
        </authorList>
    </citation>
    <scope>NUCLEOTIDE SEQUENCE [LARGE SCALE GENOMIC DNA]</scope>
    <source>
        <strain evidence="4">ATCC 28089 / DSM 1075 / NRRL 1951 / Wisconsin 54-1255</strain>
        <strain evidence="2">Wisconsin 54-1255</strain>
    </source>
</reference>